<evidence type="ECO:0000259" key="3">
    <source>
        <dbReference type="Pfam" id="PF13681"/>
    </source>
</evidence>
<keyword evidence="2" id="KW-0472">Membrane</keyword>
<dbReference type="Proteomes" id="UP000446768">
    <property type="component" value="Unassembled WGS sequence"/>
</dbReference>
<feature type="transmembrane region" description="Helical" evidence="2">
    <location>
        <begin position="15"/>
        <end position="38"/>
    </location>
</feature>
<feature type="coiled-coil region" evidence="1">
    <location>
        <begin position="47"/>
        <end position="74"/>
    </location>
</feature>
<evidence type="ECO:0000313" key="5">
    <source>
        <dbReference type="EMBL" id="MRV72336.1"/>
    </source>
</evidence>
<gene>
    <name evidence="5" type="ORF">GJ700_11495</name>
</gene>
<keyword evidence="6" id="KW-1185">Reference proteome</keyword>
<organism evidence="5 6">
    <name type="scientific">Pseudoduganella rivuli</name>
    <dbReference type="NCBI Taxonomy" id="2666085"/>
    <lineage>
        <taxon>Bacteria</taxon>
        <taxon>Pseudomonadati</taxon>
        <taxon>Pseudomonadota</taxon>
        <taxon>Betaproteobacteria</taxon>
        <taxon>Burkholderiales</taxon>
        <taxon>Oxalobacteraceae</taxon>
        <taxon>Telluria group</taxon>
        <taxon>Pseudoduganella</taxon>
    </lineage>
</organism>
<dbReference type="Pfam" id="PF13681">
    <property type="entry name" value="PilX"/>
    <property type="match status" value="1"/>
</dbReference>
<keyword evidence="2" id="KW-0812">Transmembrane</keyword>
<keyword evidence="1" id="KW-0175">Coiled coil</keyword>
<dbReference type="Pfam" id="PF14341">
    <property type="entry name" value="PilX_N"/>
    <property type="match status" value="1"/>
</dbReference>
<dbReference type="InterPro" id="IPR025746">
    <property type="entry name" value="PilX_N_dom"/>
</dbReference>
<dbReference type="AlphaFoldDB" id="A0A7X2ILQ2"/>
<keyword evidence="2" id="KW-1133">Transmembrane helix</keyword>
<evidence type="ECO:0000256" key="2">
    <source>
        <dbReference type="SAM" id="Phobius"/>
    </source>
</evidence>
<protein>
    <submittedName>
        <fullName evidence="5">Pilus assembly protein PilX</fullName>
    </submittedName>
</protein>
<dbReference type="EMBL" id="WKJJ01000006">
    <property type="protein sequence ID" value="MRV72336.1"/>
    <property type="molecule type" value="Genomic_DNA"/>
</dbReference>
<evidence type="ECO:0000259" key="4">
    <source>
        <dbReference type="Pfam" id="PF14341"/>
    </source>
</evidence>
<evidence type="ECO:0000313" key="6">
    <source>
        <dbReference type="Proteomes" id="UP000446768"/>
    </source>
</evidence>
<feature type="domain" description="Type 4 fimbrial biogenesis protein PilX N-terminal" evidence="4">
    <location>
        <begin position="12"/>
        <end position="58"/>
    </location>
</feature>
<accession>A0A7X2ILQ2</accession>
<comment type="caution">
    <text evidence="5">The sequence shown here is derived from an EMBL/GenBank/DDBJ whole genome shotgun (WGS) entry which is preliminary data.</text>
</comment>
<evidence type="ECO:0000256" key="1">
    <source>
        <dbReference type="SAM" id="Coils"/>
    </source>
</evidence>
<feature type="domain" description="PilX/PilW C-terminal" evidence="3">
    <location>
        <begin position="101"/>
        <end position="194"/>
    </location>
</feature>
<sequence length="226" mass="23396">MVKAAVLVGPQQGMVLMAALLVMVMLLLMGVSGARIAIQGERSARGLRDRDVAMQAAEDALADAERELAGGASDAARNALLAATDAFVAGCGDGAAGPDLGLCAADEGDAAPAWQQVDVADDSAASRSVPFGLYTGAEMETGEGFLPFRKPRYVIEQLPLPSGAAPGTEHVYRVTAVGFGAREGTEVVLQSTFRPAPKPGAAAAKGARTAWREVSNYRELRRTAKP</sequence>
<name>A0A7X2ILQ2_9BURK</name>
<dbReference type="InterPro" id="IPR025205">
    <property type="entry name" value="PilX/PilW_C"/>
</dbReference>
<proteinExistence type="predicted"/>
<reference evidence="5 6" key="1">
    <citation type="submission" date="2019-11" db="EMBL/GenBank/DDBJ databases">
        <title>Novel species isolated from a subtropical stream in China.</title>
        <authorList>
            <person name="Lu H."/>
        </authorList>
    </citation>
    <scope>NUCLEOTIDE SEQUENCE [LARGE SCALE GENOMIC DNA]</scope>
    <source>
        <strain evidence="5 6">FT92W</strain>
    </source>
</reference>